<name>A0A135IBI3_9GAMM</name>
<evidence type="ECO:0000313" key="3">
    <source>
        <dbReference type="Proteomes" id="UP000070529"/>
    </source>
</evidence>
<dbReference type="RefSeq" id="WP_067412149.1">
    <property type="nucleotide sequence ID" value="NZ_LNTY01000015.1"/>
</dbReference>
<feature type="chain" id="PRO_5007465850" evidence="1">
    <location>
        <begin position="23"/>
        <end position="99"/>
    </location>
</feature>
<evidence type="ECO:0000313" key="2">
    <source>
        <dbReference type="EMBL" id="KXF82823.1"/>
    </source>
</evidence>
<sequence>MPFNNKHLSALLLAVVATFSHANTLDLDNLQPPVWLYQDGTVVPQHVLEKISSECGIEDAANKVANAKSGEFESAFQALLTAAECFNAHGFEREANKPL</sequence>
<evidence type="ECO:0000256" key="1">
    <source>
        <dbReference type="SAM" id="SignalP"/>
    </source>
</evidence>
<comment type="caution">
    <text evidence="2">The sequence shown here is derived from an EMBL/GenBank/DDBJ whole genome shotgun (WGS) entry which is preliminary data.</text>
</comment>
<proteinExistence type="predicted"/>
<protein>
    <submittedName>
        <fullName evidence="2">Uncharacterized protein</fullName>
    </submittedName>
</protein>
<accession>A0A135IBI3</accession>
<reference evidence="2 3" key="1">
    <citation type="submission" date="2015-11" db="EMBL/GenBank/DDBJ databases">
        <title>Genomic Taxonomy of the Vibrionaceae.</title>
        <authorList>
            <person name="Gomez-Gil B."/>
            <person name="Enciso-Ibarra J."/>
        </authorList>
    </citation>
    <scope>NUCLEOTIDE SEQUENCE [LARGE SCALE GENOMIC DNA]</scope>
    <source>
        <strain evidence="2 3">CAIM 912</strain>
    </source>
</reference>
<keyword evidence="1" id="KW-0732">Signal</keyword>
<feature type="signal peptide" evidence="1">
    <location>
        <begin position="1"/>
        <end position="22"/>
    </location>
</feature>
<dbReference type="EMBL" id="LNTY01000015">
    <property type="protein sequence ID" value="KXF82823.1"/>
    <property type="molecule type" value="Genomic_DNA"/>
</dbReference>
<keyword evidence="3" id="KW-1185">Reference proteome</keyword>
<dbReference type="AlphaFoldDB" id="A0A135IBI3"/>
<dbReference type="STRING" id="294935.ATN88_23395"/>
<organism evidence="2 3">
    <name type="scientific">Enterovibrio coralii</name>
    <dbReference type="NCBI Taxonomy" id="294935"/>
    <lineage>
        <taxon>Bacteria</taxon>
        <taxon>Pseudomonadati</taxon>
        <taxon>Pseudomonadota</taxon>
        <taxon>Gammaproteobacteria</taxon>
        <taxon>Vibrionales</taxon>
        <taxon>Vibrionaceae</taxon>
        <taxon>Enterovibrio</taxon>
    </lineage>
</organism>
<dbReference type="Proteomes" id="UP000070529">
    <property type="component" value="Unassembled WGS sequence"/>
</dbReference>
<gene>
    <name evidence="2" type="ORF">ATN88_23395</name>
</gene>